<keyword evidence="13" id="KW-1185">Reference proteome</keyword>
<evidence type="ECO:0000256" key="9">
    <source>
        <dbReference type="ARBA" id="ARBA00022989"/>
    </source>
</evidence>
<dbReference type="AlphaFoldDB" id="A0A915KBJ9"/>
<evidence type="ECO:0000256" key="11">
    <source>
        <dbReference type="SAM" id="MobiDB-lite"/>
    </source>
</evidence>
<evidence type="ECO:0000256" key="5">
    <source>
        <dbReference type="ARBA" id="ARBA00022475"/>
    </source>
</evidence>
<feature type="compositionally biased region" description="Basic and acidic residues" evidence="11">
    <location>
        <begin position="204"/>
        <end position="216"/>
    </location>
</feature>
<dbReference type="SUPFAM" id="SSF82185">
    <property type="entry name" value="Histone H3 K4-specific methyltransferase SET7/9 N-terminal domain"/>
    <property type="match status" value="2"/>
</dbReference>
<keyword evidence="9 12" id="KW-1133">Transmembrane helix</keyword>
<dbReference type="PANTHER" id="PTHR23085:SF16">
    <property type="entry name" value="GH28348P"/>
    <property type="match status" value="1"/>
</dbReference>
<reference evidence="14" key="1">
    <citation type="submission" date="2022-11" db="UniProtKB">
        <authorList>
            <consortium name="WormBaseParasite"/>
        </authorList>
    </citation>
    <scope>IDENTIFICATION</scope>
</reference>
<evidence type="ECO:0000256" key="3">
    <source>
        <dbReference type="ARBA" id="ARBA00004236"/>
    </source>
</evidence>
<name>A0A915KBJ9_ROMCU</name>
<evidence type="ECO:0000313" key="13">
    <source>
        <dbReference type="Proteomes" id="UP000887565"/>
    </source>
</evidence>
<dbReference type="GO" id="GO:0030314">
    <property type="term" value="C:junctional membrane complex"/>
    <property type="evidence" value="ECO:0007669"/>
    <property type="project" value="InterPro"/>
</dbReference>
<dbReference type="GO" id="GO:0005789">
    <property type="term" value="C:endoplasmic reticulum membrane"/>
    <property type="evidence" value="ECO:0007669"/>
    <property type="project" value="UniProtKB-SubCell"/>
</dbReference>
<dbReference type="PANTHER" id="PTHR23085">
    <property type="entry name" value="GH28348P"/>
    <property type="match status" value="1"/>
</dbReference>
<evidence type="ECO:0000256" key="2">
    <source>
        <dbReference type="ARBA" id="ARBA00004184"/>
    </source>
</evidence>
<evidence type="ECO:0000256" key="4">
    <source>
        <dbReference type="ARBA" id="ARBA00008599"/>
    </source>
</evidence>
<feature type="transmembrane region" description="Helical" evidence="12">
    <location>
        <begin position="857"/>
        <end position="878"/>
    </location>
</feature>
<organism evidence="13 14">
    <name type="scientific">Romanomermis culicivorax</name>
    <name type="common">Nematode worm</name>
    <dbReference type="NCBI Taxonomy" id="13658"/>
    <lineage>
        <taxon>Eukaryota</taxon>
        <taxon>Metazoa</taxon>
        <taxon>Ecdysozoa</taxon>
        <taxon>Nematoda</taxon>
        <taxon>Enoplea</taxon>
        <taxon>Dorylaimia</taxon>
        <taxon>Mermithida</taxon>
        <taxon>Mermithoidea</taxon>
        <taxon>Mermithidae</taxon>
        <taxon>Romanomermis</taxon>
    </lineage>
</organism>
<dbReference type="FunFam" id="2.20.110.10:FF:000013">
    <property type="entry name" value="Putative Junctophilin-1"/>
    <property type="match status" value="1"/>
</dbReference>
<comment type="similarity">
    <text evidence="4">Belongs to the junctophilin family.</text>
</comment>
<dbReference type="WBParaSite" id="nRc.2.0.1.t35745-RA">
    <property type="protein sequence ID" value="nRc.2.0.1.t35745-RA"/>
    <property type="gene ID" value="nRc.2.0.1.g35745"/>
</dbReference>
<dbReference type="Gene3D" id="2.20.110.10">
    <property type="entry name" value="Histone H3 K4-specific methyltransferase SET7/9 N-terminal domain"/>
    <property type="match status" value="3"/>
</dbReference>
<evidence type="ECO:0000256" key="1">
    <source>
        <dbReference type="ARBA" id="ARBA00004163"/>
    </source>
</evidence>
<keyword evidence="6 12" id="KW-0812">Transmembrane</keyword>
<dbReference type="InterPro" id="IPR003409">
    <property type="entry name" value="MORN"/>
</dbReference>
<evidence type="ECO:0000256" key="7">
    <source>
        <dbReference type="ARBA" id="ARBA00022737"/>
    </source>
</evidence>
<dbReference type="InterPro" id="IPR017191">
    <property type="entry name" value="Junctophilin"/>
</dbReference>
<evidence type="ECO:0000256" key="6">
    <source>
        <dbReference type="ARBA" id="ARBA00022692"/>
    </source>
</evidence>
<comment type="subcellular location">
    <subcellularLocation>
        <location evidence="3">Cell membrane</location>
    </subcellularLocation>
    <subcellularLocation>
        <location evidence="2">Endomembrane system</location>
        <topology evidence="2">Peripheral membrane protein</topology>
    </subcellularLocation>
    <subcellularLocation>
        <location evidence="1">Endoplasmic reticulum membrane</location>
        <topology evidence="1">Single-pass type IV membrane protein</topology>
    </subcellularLocation>
</comment>
<keyword evidence="5" id="KW-1003">Cell membrane</keyword>
<protein>
    <submittedName>
        <fullName evidence="14">Junctophilin</fullName>
    </submittedName>
</protein>
<feature type="compositionally biased region" description="Basic and acidic residues" evidence="11">
    <location>
        <begin position="184"/>
        <end position="197"/>
    </location>
</feature>
<dbReference type="GO" id="GO:0005886">
    <property type="term" value="C:plasma membrane"/>
    <property type="evidence" value="ECO:0007669"/>
    <property type="project" value="UniProtKB-SubCell"/>
</dbReference>
<feature type="compositionally biased region" description="Polar residues" evidence="11">
    <location>
        <begin position="255"/>
        <end position="272"/>
    </location>
</feature>
<evidence type="ECO:0000256" key="12">
    <source>
        <dbReference type="SAM" id="Phobius"/>
    </source>
</evidence>
<feature type="region of interest" description="Disordered" evidence="11">
    <location>
        <begin position="617"/>
        <end position="667"/>
    </location>
</feature>
<dbReference type="FunFam" id="2.20.110.10:FF:000001">
    <property type="entry name" value="Junctophilin"/>
    <property type="match status" value="1"/>
</dbReference>
<proteinExistence type="inferred from homology"/>
<keyword evidence="7" id="KW-0677">Repeat</keyword>
<evidence type="ECO:0000256" key="10">
    <source>
        <dbReference type="ARBA" id="ARBA00023136"/>
    </source>
</evidence>
<dbReference type="SMART" id="SM00698">
    <property type="entry name" value="MORN"/>
    <property type="match status" value="6"/>
</dbReference>
<feature type="region of interest" description="Disordered" evidence="11">
    <location>
        <begin position="171"/>
        <end position="281"/>
    </location>
</feature>
<dbReference type="Proteomes" id="UP000887565">
    <property type="component" value="Unplaced"/>
</dbReference>
<evidence type="ECO:0000313" key="14">
    <source>
        <dbReference type="WBParaSite" id="nRc.2.0.1.t35745-RA"/>
    </source>
</evidence>
<dbReference type="Pfam" id="PF02493">
    <property type="entry name" value="MORN"/>
    <property type="match status" value="8"/>
</dbReference>
<sequence>MIASPSGSLNGGRFDFDDGGSYCGGWEEGKAHGHGVCTGPKGQGEYSGAWHYGFEVSGIYTWPSGNSYEGQWQNGKRHGLGVERRGRWAYKGEWSQGFKGRYGVRFSVNSSAKYEGTWANGLQDGYGQETYADGGTYQGQWMRGMRHGYGIRKSAQYSVASKFRARSHAHASLTSLRSDQSEENYDKQTDRSTEDSRGGFVLKARSEPPTRRRSLSERSLAVKRTILHGLRGIKKQRSTGDIDQKGQPNGMGRSGSVTSCGSDESSNTGASSRHQKSHDSSTAYFPVEEFIDPNAVETYIGEWKNDKRSGFGVSERSDGLKYEGEWFANRKTGYGVTTFKDGTKEEGKYKNNVLVTSQRKKHLLFVRTSKLRERIDNAVSAAQRAVQLAMQKAEIGVSRSVTSRERADQADVAALQAREDAEVAKAFARQLSPEFNQTTIDPYKKIQMEVANHVMGITPKLPKQVSYERPPSADLLTQMPGLLQHPVNLNALSQQQHQHPPPPPSALNTSQAYENLLLKMAQQRQPMATGGTLSSVGYDPGSMSRAQLYGQTGFAQQQQQQQFQHQMMVMDQNLGIPQQSTPTDESRLIIPEEVRKTSSVMTLDKNMDDVNSFTLDEKRRQQASSAGVSGSKAPPPLSQAVKARNQPQQQAPTPSRPNVLRTASNSHYSVNAQPYDLYDFYGGRRRCGGAFSKSFDQSVLGPSTTPDAVADGDEFLPSTSMTVPAVANNARRSTAGPDAHMRAMAMIKNGTTRPPSFTNDVSYAKKSAAINFSSSSSPPSPTRGRGSEPDLAEIFRDQRGSGAVMSREEISRLSSQRRQELQRMREEQELMQHDALFWLRRQLADPRIRTWIWRWKLPLLMVLFNVCLSIIFCQLLTYSKNSNDDKK</sequence>
<accession>A0A915KBJ9</accession>
<evidence type="ECO:0000256" key="8">
    <source>
        <dbReference type="ARBA" id="ARBA00022824"/>
    </source>
</evidence>
<keyword evidence="8" id="KW-0256">Endoplasmic reticulum</keyword>
<keyword evidence="10 12" id="KW-0472">Membrane</keyword>